<name>A0A9D4KQF8_DREPO</name>
<dbReference type="PANTHER" id="PTHR24373:SF275">
    <property type="entry name" value="TIR DOMAIN-CONTAINING PROTEIN"/>
    <property type="match status" value="1"/>
</dbReference>
<reference evidence="2" key="1">
    <citation type="journal article" date="2019" name="bioRxiv">
        <title>The Genome of the Zebra Mussel, Dreissena polymorpha: A Resource for Invasive Species Research.</title>
        <authorList>
            <person name="McCartney M.A."/>
            <person name="Auch B."/>
            <person name="Kono T."/>
            <person name="Mallez S."/>
            <person name="Zhang Y."/>
            <person name="Obille A."/>
            <person name="Becker A."/>
            <person name="Abrahante J.E."/>
            <person name="Garbe J."/>
            <person name="Badalamenti J.P."/>
            <person name="Herman A."/>
            <person name="Mangelson H."/>
            <person name="Liachko I."/>
            <person name="Sullivan S."/>
            <person name="Sone E.D."/>
            <person name="Koren S."/>
            <person name="Silverstein K.A.T."/>
            <person name="Beckman K.B."/>
            <person name="Gohl D.M."/>
        </authorList>
    </citation>
    <scope>NUCLEOTIDE SEQUENCE</scope>
    <source>
        <strain evidence="2">Duluth1</strain>
        <tissue evidence="2">Whole animal</tissue>
    </source>
</reference>
<dbReference type="PANTHER" id="PTHR24373">
    <property type="entry name" value="SLIT RELATED LEUCINE-RICH REPEAT NEURONAL PROTEIN"/>
    <property type="match status" value="1"/>
</dbReference>
<accession>A0A9D4KQF8</accession>
<protein>
    <submittedName>
        <fullName evidence="2">Uncharacterized protein</fullName>
    </submittedName>
</protein>
<dbReference type="InterPro" id="IPR032675">
    <property type="entry name" value="LRR_dom_sf"/>
</dbReference>
<evidence type="ECO:0000313" key="3">
    <source>
        <dbReference type="Proteomes" id="UP000828390"/>
    </source>
</evidence>
<dbReference type="InterPro" id="IPR050328">
    <property type="entry name" value="Dev_Immune_Receptor"/>
</dbReference>
<dbReference type="InterPro" id="IPR001611">
    <property type="entry name" value="Leu-rich_rpt"/>
</dbReference>
<keyword evidence="3" id="KW-1185">Reference proteome</keyword>
<evidence type="ECO:0000256" key="1">
    <source>
        <dbReference type="ARBA" id="ARBA00022729"/>
    </source>
</evidence>
<dbReference type="SUPFAM" id="SSF52058">
    <property type="entry name" value="L domain-like"/>
    <property type="match status" value="1"/>
</dbReference>
<proteinExistence type="predicted"/>
<dbReference type="Gene3D" id="3.80.10.10">
    <property type="entry name" value="Ribonuclease Inhibitor"/>
    <property type="match status" value="1"/>
</dbReference>
<reference evidence="2" key="2">
    <citation type="submission" date="2020-11" db="EMBL/GenBank/DDBJ databases">
        <authorList>
            <person name="McCartney M.A."/>
            <person name="Auch B."/>
            <person name="Kono T."/>
            <person name="Mallez S."/>
            <person name="Becker A."/>
            <person name="Gohl D.M."/>
            <person name="Silverstein K.A.T."/>
            <person name="Koren S."/>
            <person name="Bechman K.B."/>
            <person name="Herman A."/>
            <person name="Abrahante J.E."/>
            <person name="Garbe J."/>
        </authorList>
    </citation>
    <scope>NUCLEOTIDE SEQUENCE</scope>
    <source>
        <strain evidence="2">Duluth1</strain>
        <tissue evidence="2">Whole animal</tissue>
    </source>
</reference>
<gene>
    <name evidence="2" type="ORF">DPMN_117335</name>
</gene>
<keyword evidence="1" id="KW-0732">Signal</keyword>
<dbReference type="EMBL" id="JAIWYP010000004">
    <property type="protein sequence ID" value="KAH3843804.1"/>
    <property type="molecule type" value="Genomic_DNA"/>
</dbReference>
<comment type="caution">
    <text evidence="2">The sequence shown here is derived from an EMBL/GenBank/DDBJ whole genome shotgun (WGS) entry which is preliminary data.</text>
</comment>
<sequence>MARENAVICDSLGLTSIPSVKSFGATPIKYFFITGDAKNLNNIPMIGRNDFQGASAVTSLAISWSQVRSLEDEAFAEMPGLKTLVLSDNELQSLSAATFSGITSLRELDLSGNKHCAFDETMFTSIPNITVLVMGDMNLHMLKETFFNGLMSLRVLKLYSNNIRTMP</sequence>
<dbReference type="Pfam" id="PF13855">
    <property type="entry name" value="LRR_8"/>
    <property type="match status" value="1"/>
</dbReference>
<organism evidence="2 3">
    <name type="scientific">Dreissena polymorpha</name>
    <name type="common">Zebra mussel</name>
    <name type="synonym">Mytilus polymorpha</name>
    <dbReference type="NCBI Taxonomy" id="45954"/>
    <lineage>
        <taxon>Eukaryota</taxon>
        <taxon>Metazoa</taxon>
        <taxon>Spiralia</taxon>
        <taxon>Lophotrochozoa</taxon>
        <taxon>Mollusca</taxon>
        <taxon>Bivalvia</taxon>
        <taxon>Autobranchia</taxon>
        <taxon>Heteroconchia</taxon>
        <taxon>Euheterodonta</taxon>
        <taxon>Imparidentia</taxon>
        <taxon>Neoheterodontei</taxon>
        <taxon>Myida</taxon>
        <taxon>Dreissenoidea</taxon>
        <taxon>Dreissenidae</taxon>
        <taxon>Dreissena</taxon>
    </lineage>
</organism>
<dbReference type="AlphaFoldDB" id="A0A9D4KQF8"/>
<dbReference type="Proteomes" id="UP000828390">
    <property type="component" value="Unassembled WGS sequence"/>
</dbReference>
<evidence type="ECO:0000313" key="2">
    <source>
        <dbReference type="EMBL" id="KAH3843804.1"/>
    </source>
</evidence>